<keyword evidence="6" id="KW-1185">Reference proteome</keyword>
<dbReference type="AlphaFoldDB" id="A0A2K1QY78"/>
<dbReference type="Pfam" id="PF00282">
    <property type="entry name" value="Pyridoxal_deC"/>
    <property type="match status" value="2"/>
</dbReference>
<evidence type="ECO:0000256" key="2">
    <source>
        <dbReference type="ARBA" id="ARBA00022898"/>
    </source>
</evidence>
<proteinExistence type="predicted"/>
<dbReference type="PANTHER" id="PTHR42735:SF4">
    <property type="entry name" value="PYRIDOXAL PHOSPHATE-DEPENDENT DECARBOXYLASE FAMILY PROTEIN"/>
    <property type="match status" value="1"/>
</dbReference>
<dbReference type="GO" id="GO:0019752">
    <property type="term" value="P:carboxylic acid metabolic process"/>
    <property type="evidence" value="ECO:0007669"/>
    <property type="project" value="InterPro"/>
</dbReference>
<evidence type="ECO:0000256" key="1">
    <source>
        <dbReference type="ARBA" id="ARBA00001933"/>
    </source>
</evidence>
<dbReference type="Proteomes" id="UP000243797">
    <property type="component" value="Unassembled WGS sequence"/>
</dbReference>
<dbReference type="Gene3D" id="3.40.640.10">
    <property type="entry name" value="Type I PLP-dependent aspartate aminotransferase-like (Major domain)"/>
    <property type="match status" value="1"/>
</dbReference>
<name>A0A2K1QY78_9PEZI</name>
<dbReference type="EMBL" id="NKHZ01000026">
    <property type="protein sequence ID" value="PNS20008.1"/>
    <property type="molecule type" value="Genomic_DNA"/>
</dbReference>
<evidence type="ECO:0000256" key="3">
    <source>
        <dbReference type="ARBA" id="ARBA00023239"/>
    </source>
</evidence>
<dbReference type="InParanoid" id="A0A2K1QY78"/>
<accession>A0A2K1QY78</accession>
<reference evidence="5 6" key="1">
    <citation type="submission" date="2017-06" db="EMBL/GenBank/DDBJ databases">
        <title>Draft genome sequence of a variant of Elsinoe murrayae.</title>
        <authorList>
            <person name="Cheng Q."/>
        </authorList>
    </citation>
    <scope>NUCLEOTIDE SEQUENCE [LARGE SCALE GENOMIC DNA]</scope>
    <source>
        <strain evidence="5 6">CQ-2017a</strain>
    </source>
</reference>
<evidence type="ECO:0000256" key="4">
    <source>
        <dbReference type="PIRSR" id="PIRSR602129-50"/>
    </source>
</evidence>
<evidence type="ECO:0000313" key="6">
    <source>
        <dbReference type="Proteomes" id="UP000243797"/>
    </source>
</evidence>
<evidence type="ECO:0000313" key="5">
    <source>
        <dbReference type="EMBL" id="PNS20008.1"/>
    </source>
</evidence>
<dbReference type="PANTHER" id="PTHR42735">
    <property type="match status" value="1"/>
</dbReference>
<dbReference type="InterPro" id="IPR002129">
    <property type="entry name" value="PyrdxlP-dep_de-COase"/>
</dbReference>
<comment type="caution">
    <text evidence="5">The sequence shown here is derived from an EMBL/GenBank/DDBJ whole genome shotgun (WGS) entry which is preliminary data.</text>
</comment>
<dbReference type="SUPFAM" id="SSF53383">
    <property type="entry name" value="PLP-dependent transferases"/>
    <property type="match status" value="1"/>
</dbReference>
<organism evidence="5 6">
    <name type="scientific">Sphaceloma murrayae</name>
    <dbReference type="NCBI Taxonomy" id="2082308"/>
    <lineage>
        <taxon>Eukaryota</taxon>
        <taxon>Fungi</taxon>
        <taxon>Dikarya</taxon>
        <taxon>Ascomycota</taxon>
        <taxon>Pezizomycotina</taxon>
        <taxon>Dothideomycetes</taxon>
        <taxon>Dothideomycetidae</taxon>
        <taxon>Myriangiales</taxon>
        <taxon>Elsinoaceae</taxon>
        <taxon>Sphaceloma</taxon>
    </lineage>
</organism>
<keyword evidence="2 4" id="KW-0663">Pyridoxal phosphate</keyword>
<dbReference type="InterPro" id="IPR050477">
    <property type="entry name" value="GrpII_AminoAcid_Decarb"/>
</dbReference>
<dbReference type="InterPro" id="IPR015424">
    <property type="entry name" value="PyrdxlP-dep_Trfase"/>
</dbReference>
<sequence>MDNLHDAVSAWFLGPRAENFENLKTIFALTLDDQKLARQTVYPNDPQAFITAATQETPLYKANIEKLKDVVKSLSGFLSQHSVPFWHPRYQAHMSSESTFPAVIGYLMTIMYNPNNVATEASPFTTLLEKHVGDQLCQMLGYNVSDSVTPRGWGHIACDGSVANLESIWAARNLKYYALSLKRAIEQGPDLAFLATDPQVFNIELCDGTTSPFLECSTWQLLNLRPETVLNIPQQLYDTYGISQSFLQTILDPYIIQTSGKDDLEKYFKIDKQPIYFVGTTKHYSWPKGAAITGIGKANVLNVEVDNAARMSISNLRSQLDTCLQQQKAVYAVVAIMGSTEQGAVDPVADIVKLRQEYQQKGLSFAIHCDGAWGGYFASMIRVPDEVRNGPADNAPEVPSQPISAYTRAQVEAYQYADSFTIDPHKSGYVPYPAGGLCYRDGRMRHLVTWTSPVVWRGGSSDSESMGIYGVEGSKPGAAPTAAYVSHEVIGLHQRGYGALLGEALFTSAMFYANWATMEAEELVVVPFSMLPSENAPSPDPQKIAAERDFIRKDIVGKSNEEITNNPEAWKKLLEIGSDTMINAFACNFKVNGNLNTDIVEANYLNQRIFQRTSISTPNDVVNERLIILTSTKLAQTDYKGCLDNYKKRLGLEGDGDLYILINVTMSPWPTTSDMLQRIVADFKMIAQEELQHVKERDQPFPDKHGFVMQGTDKVHLVHLPMFYMANHRWQVIISGDLPYDVFNTYKTARQQNPDHFFVLGNTQENTLMDLIKEGGSFEAEMFMGLPSADNKHLAGPFTLKNVHVVVNESLSTSNLGPYPAQMPFYLYGTSEQMHIDHLLLAAPDAQLNTDQISLKLDKTLSADQLANGVIAVFTDVHEASMQPFATDPKTSDDHSKFTSPNFSFAPNQSFNVNILPSRADVLSPNPRPPIAKGTLTLGRAIFADIKMINEDPGAANMTHAMRNDSLMHGKFDIGYKHNEGNDALVDGVPHLRNVTYSLAAPNTFGLAAEYPAHGDHVEAVNARKALINRSWREAWDEARGIKL</sequence>
<gene>
    <name evidence="5" type="ORF">CAC42_1455</name>
</gene>
<comment type="cofactor">
    <cofactor evidence="1 4">
        <name>pyridoxal 5'-phosphate</name>
        <dbReference type="ChEBI" id="CHEBI:597326"/>
    </cofactor>
</comment>
<dbReference type="GO" id="GO:0030170">
    <property type="term" value="F:pyridoxal phosphate binding"/>
    <property type="evidence" value="ECO:0007669"/>
    <property type="project" value="InterPro"/>
</dbReference>
<dbReference type="STRING" id="2082308.A0A2K1QY78"/>
<feature type="modified residue" description="N6-(pyridoxal phosphate)lysine" evidence="4">
    <location>
        <position position="426"/>
    </location>
</feature>
<protein>
    <submittedName>
        <fullName evidence="5">Polyadenylation factor subunit 2</fullName>
    </submittedName>
</protein>
<keyword evidence="3" id="KW-0456">Lyase</keyword>
<dbReference type="InterPro" id="IPR015421">
    <property type="entry name" value="PyrdxlP-dep_Trfase_major"/>
</dbReference>
<dbReference type="OrthoDB" id="2161780at2759"/>
<dbReference type="GO" id="GO:0016830">
    <property type="term" value="F:carbon-carbon lyase activity"/>
    <property type="evidence" value="ECO:0007669"/>
    <property type="project" value="InterPro"/>
</dbReference>